<feature type="binding site" evidence="8">
    <location>
        <position position="154"/>
    </location>
    <ligand>
        <name>[4Fe-4S] cluster</name>
        <dbReference type="ChEBI" id="CHEBI:49883"/>
        <label>2</label>
        <note>4Fe-4S-S-AdoMet</note>
    </ligand>
</feature>
<dbReference type="InterPro" id="IPR005840">
    <property type="entry name" value="Ribosomal_uS12_MeSTrfase_RimO"/>
</dbReference>
<feature type="binding site" evidence="8">
    <location>
        <position position="17"/>
    </location>
    <ligand>
        <name>[4Fe-4S] cluster</name>
        <dbReference type="ChEBI" id="CHEBI:49883"/>
        <label>1</label>
    </ligand>
</feature>
<dbReference type="GO" id="GO:0035599">
    <property type="term" value="F:aspartic acid methylthiotransferase activity"/>
    <property type="evidence" value="ECO:0007669"/>
    <property type="project" value="TreeGrafter"/>
</dbReference>
<dbReference type="CDD" id="cd01335">
    <property type="entry name" value="Radical_SAM"/>
    <property type="match status" value="1"/>
</dbReference>
<dbReference type="InterPro" id="IPR058240">
    <property type="entry name" value="rSAM_sf"/>
</dbReference>
<dbReference type="RefSeq" id="WP_172542113.1">
    <property type="nucleotide sequence ID" value="NZ_JBHLZC010000001.1"/>
</dbReference>
<dbReference type="GO" id="GO:0046872">
    <property type="term" value="F:metal ion binding"/>
    <property type="evidence" value="ECO:0007669"/>
    <property type="project" value="UniProtKB-KW"/>
</dbReference>
<protein>
    <recommendedName>
        <fullName evidence="8">Ribosomal protein uS12 methylthiotransferase RimO</fullName>
        <shortName evidence="8">uS12 MTTase</shortName>
        <shortName evidence="8">uS12 methylthiotransferase</shortName>
        <ecNumber evidence="8">2.8.4.4</ecNumber>
    </recommendedName>
    <alternativeName>
        <fullName evidence="8">Ribosomal protein uS12 (aspartate-C(3))-methylthiotransferase</fullName>
    </alternativeName>
    <alternativeName>
        <fullName evidence="8">Ribosome maturation factor RimO</fullName>
    </alternativeName>
</protein>
<feature type="domain" description="Radical SAM core" evidence="11">
    <location>
        <begin position="136"/>
        <end position="373"/>
    </location>
</feature>
<evidence type="ECO:0000259" key="10">
    <source>
        <dbReference type="PROSITE" id="PS51449"/>
    </source>
</evidence>
<dbReference type="HAMAP" id="MF_01865">
    <property type="entry name" value="MTTase_RimO"/>
    <property type="match status" value="1"/>
</dbReference>
<dbReference type="InterPro" id="IPR007197">
    <property type="entry name" value="rSAM"/>
</dbReference>
<evidence type="ECO:0000256" key="1">
    <source>
        <dbReference type="ARBA" id="ARBA00022485"/>
    </source>
</evidence>
<dbReference type="PROSITE" id="PS01278">
    <property type="entry name" value="MTTASE_RADICAL"/>
    <property type="match status" value="1"/>
</dbReference>
<dbReference type="GO" id="GO:0005840">
    <property type="term" value="C:ribosome"/>
    <property type="evidence" value="ECO:0007669"/>
    <property type="project" value="UniProtKB-KW"/>
</dbReference>
<dbReference type="GO" id="GO:0051539">
    <property type="term" value="F:4 iron, 4 sulfur cluster binding"/>
    <property type="evidence" value="ECO:0007669"/>
    <property type="project" value="UniProtKB-UniRule"/>
</dbReference>
<dbReference type="FunFam" id="3.80.30.20:FF:000001">
    <property type="entry name" value="tRNA-2-methylthio-N(6)-dimethylallyladenosine synthase 2"/>
    <property type="match status" value="1"/>
</dbReference>
<keyword evidence="7 8" id="KW-0411">Iron-sulfur</keyword>
<comment type="cofactor">
    <cofactor evidence="8">
        <name>[4Fe-4S] cluster</name>
        <dbReference type="ChEBI" id="CHEBI:49883"/>
    </cofactor>
    <text evidence="8">Binds 2 [4Fe-4S] clusters. One cluster is coordinated with 3 cysteines and an exchangeable S-adenosyl-L-methionine.</text>
</comment>
<name>A0A381DWQ2_9GAMM</name>
<dbReference type="InterPro" id="IPR020612">
    <property type="entry name" value="Methylthiotransferase_CS"/>
</dbReference>
<dbReference type="Gene3D" id="3.80.30.20">
    <property type="entry name" value="tm_1862 like domain"/>
    <property type="match status" value="1"/>
</dbReference>
<dbReference type="Pfam" id="PF04055">
    <property type="entry name" value="Radical_SAM"/>
    <property type="match status" value="1"/>
</dbReference>
<evidence type="ECO:0000256" key="6">
    <source>
        <dbReference type="ARBA" id="ARBA00023004"/>
    </source>
</evidence>
<dbReference type="InterPro" id="IPR038135">
    <property type="entry name" value="Methylthiotransferase_N_sf"/>
</dbReference>
<dbReference type="SUPFAM" id="SSF102114">
    <property type="entry name" value="Radical SAM enzymes"/>
    <property type="match status" value="1"/>
</dbReference>
<dbReference type="Gene3D" id="2.40.50.140">
    <property type="entry name" value="Nucleic acid-binding proteins"/>
    <property type="match status" value="1"/>
</dbReference>
<evidence type="ECO:0000259" key="11">
    <source>
        <dbReference type="PROSITE" id="PS51918"/>
    </source>
</evidence>
<dbReference type="InterPro" id="IPR006638">
    <property type="entry name" value="Elp3/MiaA/NifB-like_rSAM"/>
</dbReference>
<dbReference type="EC" id="2.8.4.4" evidence="8"/>
<dbReference type="NCBIfam" id="TIGR01125">
    <property type="entry name" value="30S ribosomal protein S12 methylthiotransferase RimO"/>
    <property type="match status" value="1"/>
</dbReference>
<dbReference type="SMART" id="SM00729">
    <property type="entry name" value="Elp3"/>
    <property type="match status" value="1"/>
</dbReference>
<dbReference type="Proteomes" id="UP000254572">
    <property type="component" value="Unassembled WGS sequence"/>
</dbReference>
<keyword evidence="4 8" id="KW-0949">S-adenosyl-L-methionine</keyword>
<dbReference type="PROSITE" id="PS51918">
    <property type="entry name" value="RADICAL_SAM"/>
    <property type="match status" value="1"/>
</dbReference>
<feature type="binding site" evidence="8">
    <location>
        <position position="53"/>
    </location>
    <ligand>
        <name>[4Fe-4S] cluster</name>
        <dbReference type="ChEBI" id="CHEBI:49883"/>
        <label>1</label>
    </ligand>
</feature>
<dbReference type="GO" id="GO:0006400">
    <property type="term" value="P:tRNA modification"/>
    <property type="evidence" value="ECO:0007669"/>
    <property type="project" value="InterPro"/>
</dbReference>
<proteinExistence type="inferred from homology"/>
<feature type="domain" description="MTTase N-terminal" evidence="10">
    <location>
        <begin position="8"/>
        <end position="118"/>
    </location>
</feature>
<dbReference type="PROSITE" id="PS51449">
    <property type="entry name" value="MTTASE_N"/>
    <property type="match status" value="1"/>
</dbReference>
<feature type="domain" description="TRAM" evidence="9">
    <location>
        <begin position="376"/>
        <end position="443"/>
    </location>
</feature>
<dbReference type="SFLD" id="SFLDF00274">
    <property type="entry name" value="ribosomal_protein_S12_methylth"/>
    <property type="match status" value="1"/>
</dbReference>
<dbReference type="SFLD" id="SFLDG01082">
    <property type="entry name" value="B12-binding_domain_containing"/>
    <property type="match status" value="1"/>
</dbReference>
<comment type="subcellular location">
    <subcellularLocation>
        <location evidence="8">Cytoplasm</location>
    </subcellularLocation>
</comment>
<organism evidence="12 13">
    <name type="scientific">Cardiobacterium valvarum</name>
    <dbReference type="NCBI Taxonomy" id="194702"/>
    <lineage>
        <taxon>Bacteria</taxon>
        <taxon>Pseudomonadati</taxon>
        <taxon>Pseudomonadota</taxon>
        <taxon>Gammaproteobacteria</taxon>
        <taxon>Cardiobacteriales</taxon>
        <taxon>Cardiobacteriaceae</taxon>
        <taxon>Cardiobacterium</taxon>
    </lineage>
</organism>
<evidence type="ECO:0000256" key="3">
    <source>
        <dbReference type="ARBA" id="ARBA00022679"/>
    </source>
</evidence>
<comment type="catalytic activity">
    <reaction evidence="8">
        <text>L-aspartate(89)-[ribosomal protein uS12]-hydrogen + (sulfur carrier)-SH + AH2 + 2 S-adenosyl-L-methionine = 3-methylsulfanyl-L-aspartate(89)-[ribosomal protein uS12]-hydrogen + (sulfur carrier)-H + 5'-deoxyadenosine + L-methionine + A + S-adenosyl-L-homocysteine + 2 H(+)</text>
        <dbReference type="Rhea" id="RHEA:37087"/>
        <dbReference type="Rhea" id="RHEA-COMP:10460"/>
        <dbReference type="Rhea" id="RHEA-COMP:10461"/>
        <dbReference type="Rhea" id="RHEA-COMP:14737"/>
        <dbReference type="Rhea" id="RHEA-COMP:14739"/>
        <dbReference type="ChEBI" id="CHEBI:13193"/>
        <dbReference type="ChEBI" id="CHEBI:15378"/>
        <dbReference type="ChEBI" id="CHEBI:17319"/>
        <dbReference type="ChEBI" id="CHEBI:17499"/>
        <dbReference type="ChEBI" id="CHEBI:29917"/>
        <dbReference type="ChEBI" id="CHEBI:29961"/>
        <dbReference type="ChEBI" id="CHEBI:57844"/>
        <dbReference type="ChEBI" id="CHEBI:57856"/>
        <dbReference type="ChEBI" id="CHEBI:59789"/>
        <dbReference type="ChEBI" id="CHEBI:64428"/>
        <dbReference type="ChEBI" id="CHEBI:73599"/>
        <dbReference type="EC" id="2.8.4.4"/>
    </reaction>
</comment>
<dbReference type="GO" id="GO:0103039">
    <property type="term" value="F:protein methylthiotransferase activity"/>
    <property type="evidence" value="ECO:0007669"/>
    <property type="project" value="UniProtKB-EC"/>
</dbReference>
<evidence type="ECO:0000256" key="8">
    <source>
        <dbReference type="HAMAP-Rule" id="MF_01865"/>
    </source>
</evidence>
<dbReference type="InterPro" id="IPR005839">
    <property type="entry name" value="Methylthiotransferase"/>
</dbReference>
<evidence type="ECO:0000313" key="12">
    <source>
        <dbReference type="EMBL" id="SUX17521.1"/>
    </source>
</evidence>
<gene>
    <name evidence="8 12" type="primary">rimO</name>
    <name evidence="12" type="ORF">NCTC13294_00066</name>
</gene>
<dbReference type="SFLD" id="SFLDS00029">
    <property type="entry name" value="Radical_SAM"/>
    <property type="match status" value="1"/>
</dbReference>
<dbReference type="FunFam" id="3.40.50.12160:FF:000002">
    <property type="entry name" value="Ribosomal protein S12 methylthiotransferase RimO"/>
    <property type="match status" value="1"/>
</dbReference>
<accession>A0A381DWQ2</accession>
<dbReference type="InterPro" id="IPR002792">
    <property type="entry name" value="TRAM_dom"/>
</dbReference>
<keyword evidence="2 8" id="KW-0963">Cytoplasm</keyword>
<dbReference type="SFLD" id="SFLDG01061">
    <property type="entry name" value="methylthiotransferase"/>
    <property type="match status" value="1"/>
</dbReference>
<keyword evidence="6 8" id="KW-0408">Iron</keyword>
<dbReference type="InterPro" id="IPR012340">
    <property type="entry name" value="NA-bd_OB-fold"/>
</dbReference>
<keyword evidence="1 8" id="KW-0004">4Fe-4S</keyword>
<evidence type="ECO:0000256" key="7">
    <source>
        <dbReference type="ARBA" id="ARBA00023014"/>
    </source>
</evidence>
<evidence type="ECO:0000259" key="9">
    <source>
        <dbReference type="PROSITE" id="PS50926"/>
    </source>
</evidence>
<reference evidence="12 13" key="1">
    <citation type="submission" date="2018-06" db="EMBL/GenBank/DDBJ databases">
        <authorList>
            <consortium name="Pathogen Informatics"/>
            <person name="Doyle S."/>
        </authorList>
    </citation>
    <scope>NUCLEOTIDE SEQUENCE [LARGE SCALE GENOMIC DNA]</scope>
    <source>
        <strain evidence="12 13">NCTC13294</strain>
    </source>
</reference>
<evidence type="ECO:0000256" key="4">
    <source>
        <dbReference type="ARBA" id="ARBA00022691"/>
    </source>
</evidence>
<dbReference type="PROSITE" id="PS50926">
    <property type="entry name" value="TRAM"/>
    <property type="match status" value="1"/>
</dbReference>
<feature type="binding site" evidence="8">
    <location>
        <position position="157"/>
    </location>
    <ligand>
        <name>[4Fe-4S] cluster</name>
        <dbReference type="ChEBI" id="CHEBI:49883"/>
        <label>2</label>
        <note>4Fe-4S-S-AdoMet</note>
    </ligand>
</feature>
<dbReference type="NCBIfam" id="TIGR00089">
    <property type="entry name" value="MiaB/RimO family radical SAM methylthiotransferase"/>
    <property type="match status" value="1"/>
</dbReference>
<dbReference type="AlphaFoldDB" id="A0A381DWQ2"/>
<dbReference type="PANTHER" id="PTHR43837:SF1">
    <property type="entry name" value="RIBOSOMAL PROTEIN US12 METHYLTHIOTRANSFERASE RIMO"/>
    <property type="match status" value="1"/>
</dbReference>
<dbReference type="InterPro" id="IPR013848">
    <property type="entry name" value="Methylthiotransferase_N"/>
</dbReference>
<keyword evidence="13" id="KW-1185">Reference proteome</keyword>
<comment type="function">
    <text evidence="8">Catalyzes the methylthiolation of an aspartic acid residue of ribosomal protein uS12.</text>
</comment>
<keyword evidence="3 8" id="KW-0808">Transferase</keyword>
<keyword evidence="5 8" id="KW-0479">Metal-binding</keyword>
<keyword evidence="12" id="KW-0689">Ribosomal protein</keyword>
<dbReference type="GO" id="GO:0005829">
    <property type="term" value="C:cytosol"/>
    <property type="evidence" value="ECO:0007669"/>
    <property type="project" value="TreeGrafter"/>
</dbReference>
<dbReference type="EMBL" id="UFUW01000001">
    <property type="protein sequence ID" value="SUX17521.1"/>
    <property type="molecule type" value="Genomic_DNA"/>
</dbReference>
<evidence type="ECO:0000256" key="2">
    <source>
        <dbReference type="ARBA" id="ARBA00022490"/>
    </source>
</evidence>
<dbReference type="Gene3D" id="3.40.50.12160">
    <property type="entry name" value="Methylthiotransferase, N-terminal domain"/>
    <property type="match status" value="1"/>
</dbReference>
<dbReference type="Pfam" id="PF18693">
    <property type="entry name" value="TRAM_2"/>
    <property type="match status" value="1"/>
</dbReference>
<dbReference type="InterPro" id="IPR023404">
    <property type="entry name" value="rSAM_horseshoe"/>
</dbReference>
<feature type="binding site" evidence="8">
    <location>
        <position position="82"/>
    </location>
    <ligand>
        <name>[4Fe-4S] cluster</name>
        <dbReference type="ChEBI" id="CHEBI:49883"/>
        <label>1</label>
    </ligand>
</feature>
<dbReference type="PANTHER" id="PTHR43837">
    <property type="entry name" value="RIBOSOMAL PROTEIN S12 METHYLTHIOTRANSFERASE RIMO"/>
    <property type="match status" value="1"/>
</dbReference>
<keyword evidence="12" id="KW-0687">Ribonucleoprotein</keyword>
<evidence type="ECO:0000313" key="13">
    <source>
        <dbReference type="Proteomes" id="UP000254572"/>
    </source>
</evidence>
<sequence length="443" mass="48533">MNQAPHQPTIGFVSLGCPKALVDSERILTQISADGYAISKNYDDADLVIVNTCGFINEAVAESLATIGEAIRENGKVIVTGCLGVQPEKIRAVHPSVLAITGPQAYESVMSAVHEHLPKPPYNPHLDLIPSSGLKLTPRHYAYLKIAEGCDHKCTFCIIPDLRGRLQSRPIGQVMREATNLMKNGVKELLIVAQDTAAYGADSRHQMDNWNGAMLPTRLYELAQELGRLDAWVRLHYVYPYPDVDALIPLMADGRILPYLDIPFQHASPAILKAMRRPGNSERVLERIRRWREICPDLAIRSTFIVGFPGESEADFEELLDFIEAADINRAGCFAYSPVDGAPANALPGAVPEAVKQERRQRFMEKQAEISARLLADKVGDVLPVIIDSVDADSDSAIGRTPYDAPEIDGVVHISGVSGIKAGDIVHVNIDDSDDHDLFGSVY</sequence>
<feature type="binding site" evidence="8">
    <location>
        <position position="150"/>
    </location>
    <ligand>
        <name>[4Fe-4S] cluster</name>
        <dbReference type="ChEBI" id="CHEBI:49883"/>
        <label>2</label>
        <note>4Fe-4S-S-AdoMet</note>
    </ligand>
</feature>
<evidence type="ECO:0000256" key="5">
    <source>
        <dbReference type="ARBA" id="ARBA00022723"/>
    </source>
</evidence>
<dbReference type="Pfam" id="PF00919">
    <property type="entry name" value="UPF0004"/>
    <property type="match status" value="1"/>
</dbReference>
<comment type="similarity">
    <text evidence="8">Belongs to the methylthiotransferase family. RimO subfamily.</text>
</comment>